<dbReference type="EMBL" id="FOUO01000008">
    <property type="protein sequence ID" value="SFM53104.1"/>
    <property type="molecule type" value="Genomic_DNA"/>
</dbReference>
<reference evidence="1 2" key="1">
    <citation type="submission" date="2016-10" db="EMBL/GenBank/DDBJ databases">
        <authorList>
            <person name="de Groot N.N."/>
        </authorList>
    </citation>
    <scope>NUCLEOTIDE SEQUENCE [LARGE SCALE GENOMIC DNA]</scope>
    <source>
        <strain evidence="1 2">DSM 4180</strain>
    </source>
</reference>
<sequence length="195" mass="22398">MRGEGFQGGLRSGAVVLLACLLLCLPMVALADETPPFRVLWADTQRAEGIYLLDARIDYRLAPNLREALHNGVRLTFEMRVEITRQRDWLWDETVAGLTQGYRLEYHPLSRLYLLTSLNTGVQRSFQRLESALARMGQVEALPLLDAALLEAGTDYRVRLRAYLRVDALPLPLRLRGYLLPDWKPESDWYTWPLD</sequence>
<dbReference type="RefSeq" id="WP_244887897.1">
    <property type="nucleotide sequence ID" value="NZ_FOUO01000008.1"/>
</dbReference>
<dbReference type="Proteomes" id="UP000199556">
    <property type="component" value="Unassembled WGS sequence"/>
</dbReference>
<dbReference type="AlphaFoldDB" id="A0A1I4RLK6"/>
<gene>
    <name evidence="1" type="ORF">SAMN05421721_10881</name>
</gene>
<dbReference type="STRING" id="195064.SAMN05421721_10881"/>
<dbReference type="Pfam" id="PF14334">
    <property type="entry name" value="DUF4390"/>
    <property type="match status" value="1"/>
</dbReference>
<organism evidence="1 2">
    <name type="scientific">Ectothiorhodospira mobilis</name>
    <dbReference type="NCBI Taxonomy" id="195064"/>
    <lineage>
        <taxon>Bacteria</taxon>
        <taxon>Pseudomonadati</taxon>
        <taxon>Pseudomonadota</taxon>
        <taxon>Gammaproteobacteria</taxon>
        <taxon>Chromatiales</taxon>
        <taxon>Ectothiorhodospiraceae</taxon>
        <taxon>Ectothiorhodospira</taxon>
    </lineage>
</organism>
<dbReference type="InterPro" id="IPR025500">
    <property type="entry name" value="DUF4390"/>
</dbReference>
<evidence type="ECO:0000313" key="1">
    <source>
        <dbReference type="EMBL" id="SFM53104.1"/>
    </source>
</evidence>
<protein>
    <recommendedName>
        <fullName evidence="3">DUF4390 domain-containing protein</fullName>
    </recommendedName>
</protein>
<evidence type="ECO:0000313" key="2">
    <source>
        <dbReference type="Proteomes" id="UP000199556"/>
    </source>
</evidence>
<accession>A0A1I4RLK6</accession>
<name>A0A1I4RLK6_ECTMO</name>
<proteinExistence type="predicted"/>
<evidence type="ECO:0008006" key="3">
    <source>
        <dbReference type="Google" id="ProtNLM"/>
    </source>
</evidence>
<keyword evidence="2" id="KW-1185">Reference proteome</keyword>